<reference evidence="1" key="1">
    <citation type="submission" date="2023-04" db="EMBL/GenBank/DDBJ databases">
        <title>Ambrosiozyma monospora NBRC 10751.</title>
        <authorList>
            <person name="Ichikawa N."/>
            <person name="Sato H."/>
            <person name="Tonouchi N."/>
        </authorList>
    </citation>
    <scope>NUCLEOTIDE SEQUENCE</scope>
    <source>
        <strain evidence="1">NBRC 10751</strain>
    </source>
</reference>
<evidence type="ECO:0000313" key="1">
    <source>
        <dbReference type="EMBL" id="GME74078.1"/>
    </source>
</evidence>
<sequence length="145" mass="16029">MPTTKYQTIIDYVFTNNFTPGFVNVIDHLEDINSDHFGLAGTIDLGAVNGQQTHMKWSKNAGRKANKKAAKNKSSSTMPITEDTVIFYRLKDANCNGGKVEGLKQRLEMVEIQGEQLKVNDIGVFKNKAGNITPAGTHHFKAFEA</sequence>
<comment type="caution">
    <text evidence="1">The sequence shown here is derived from an EMBL/GenBank/DDBJ whole genome shotgun (WGS) entry which is preliminary data.</text>
</comment>
<evidence type="ECO:0000313" key="2">
    <source>
        <dbReference type="Proteomes" id="UP001165064"/>
    </source>
</evidence>
<gene>
    <name evidence="1" type="ORF">Amon02_000164100</name>
</gene>
<dbReference type="EMBL" id="BSXS01000829">
    <property type="protein sequence ID" value="GME74078.1"/>
    <property type="molecule type" value="Genomic_DNA"/>
</dbReference>
<accession>A0ACB5SVS8</accession>
<protein>
    <submittedName>
        <fullName evidence="1">Unnamed protein product</fullName>
    </submittedName>
</protein>
<keyword evidence="2" id="KW-1185">Reference proteome</keyword>
<organism evidence="1 2">
    <name type="scientific">Ambrosiozyma monospora</name>
    <name type="common">Yeast</name>
    <name type="synonym">Endomycopsis monosporus</name>
    <dbReference type="NCBI Taxonomy" id="43982"/>
    <lineage>
        <taxon>Eukaryota</taxon>
        <taxon>Fungi</taxon>
        <taxon>Dikarya</taxon>
        <taxon>Ascomycota</taxon>
        <taxon>Saccharomycotina</taxon>
        <taxon>Pichiomycetes</taxon>
        <taxon>Pichiales</taxon>
        <taxon>Pichiaceae</taxon>
        <taxon>Ambrosiozyma</taxon>
    </lineage>
</organism>
<dbReference type="Proteomes" id="UP001165064">
    <property type="component" value="Unassembled WGS sequence"/>
</dbReference>
<proteinExistence type="predicted"/>
<name>A0ACB5SVS8_AMBMO</name>